<feature type="domain" description="NIDO" evidence="1">
    <location>
        <begin position="115"/>
        <end position="176"/>
    </location>
</feature>
<protein>
    <recommendedName>
        <fullName evidence="1">NIDO domain-containing protein</fullName>
    </recommendedName>
</protein>
<dbReference type="AlphaFoldDB" id="A0ABD0MG74"/>
<dbReference type="Pfam" id="PF06119">
    <property type="entry name" value="NIDO"/>
    <property type="match status" value="1"/>
</dbReference>
<keyword evidence="3" id="KW-1185">Reference proteome</keyword>
<evidence type="ECO:0000313" key="3">
    <source>
        <dbReference type="Proteomes" id="UP001529510"/>
    </source>
</evidence>
<accession>A0ABD0MG74</accession>
<proteinExistence type="predicted"/>
<evidence type="ECO:0000259" key="1">
    <source>
        <dbReference type="PROSITE" id="PS51220"/>
    </source>
</evidence>
<dbReference type="EMBL" id="JAMKFB020000780">
    <property type="protein sequence ID" value="KAL0147273.1"/>
    <property type="molecule type" value="Genomic_DNA"/>
</dbReference>
<dbReference type="PANTHER" id="PTHR46160:SF9">
    <property type="entry name" value="PROTEIN PRY2-RELATED"/>
    <property type="match status" value="1"/>
</dbReference>
<reference evidence="2 3" key="1">
    <citation type="submission" date="2024-05" db="EMBL/GenBank/DDBJ databases">
        <title>Genome sequencing and assembly of Indian major carp, Cirrhinus mrigala (Hamilton, 1822).</title>
        <authorList>
            <person name="Mohindra V."/>
            <person name="Chowdhury L.M."/>
            <person name="Lal K."/>
            <person name="Jena J.K."/>
        </authorList>
    </citation>
    <scope>NUCLEOTIDE SEQUENCE [LARGE SCALE GENOMIC DNA]</scope>
    <source>
        <strain evidence="2">CM1030</strain>
        <tissue evidence="2">Blood</tissue>
    </source>
</reference>
<dbReference type="InterPro" id="IPR003886">
    <property type="entry name" value="NIDO_dom"/>
</dbReference>
<sequence length="176" mass="20028">AGYDTDDSTSYYTIPVSNVASLTHSTNVNVMGRWAFHTLPKEPGLFYPAGYENTQNLCPSNASSPALRLQGPFLYFGRKYHNIYVNNDGYLTFEPFHERLPKAFPANSARDIIAPLWAKFDCRVSGSITYRIATRGRILDRARKDIKQYFPQFGFSVHTVFIATWNRVPYLNSPTT</sequence>
<comment type="caution">
    <text evidence="2">The sequence shown here is derived from an EMBL/GenBank/DDBJ whole genome shotgun (WGS) entry which is preliminary data.</text>
</comment>
<feature type="non-terminal residue" evidence="2">
    <location>
        <position position="1"/>
    </location>
</feature>
<gene>
    <name evidence="2" type="ORF">M9458_057426</name>
</gene>
<dbReference type="InterPro" id="IPR052749">
    <property type="entry name" value="Alpha-tectorin"/>
</dbReference>
<organism evidence="2 3">
    <name type="scientific">Cirrhinus mrigala</name>
    <name type="common">Mrigala</name>
    <dbReference type="NCBI Taxonomy" id="683832"/>
    <lineage>
        <taxon>Eukaryota</taxon>
        <taxon>Metazoa</taxon>
        <taxon>Chordata</taxon>
        <taxon>Craniata</taxon>
        <taxon>Vertebrata</taxon>
        <taxon>Euteleostomi</taxon>
        <taxon>Actinopterygii</taxon>
        <taxon>Neopterygii</taxon>
        <taxon>Teleostei</taxon>
        <taxon>Ostariophysi</taxon>
        <taxon>Cypriniformes</taxon>
        <taxon>Cyprinidae</taxon>
        <taxon>Labeoninae</taxon>
        <taxon>Labeonini</taxon>
        <taxon>Cirrhinus</taxon>
    </lineage>
</organism>
<name>A0ABD0MG74_CIRMR</name>
<evidence type="ECO:0000313" key="2">
    <source>
        <dbReference type="EMBL" id="KAL0147273.1"/>
    </source>
</evidence>
<dbReference type="PANTHER" id="PTHR46160">
    <property type="entry name" value="ALPHA-TECTORIN-RELATED"/>
    <property type="match status" value="1"/>
</dbReference>
<feature type="non-terminal residue" evidence="2">
    <location>
        <position position="176"/>
    </location>
</feature>
<dbReference type="PROSITE" id="PS51220">
    <property type="entry name" value="NIDO"/>
    <property type="match status" value="1"/>
</dbReference>
<dbReference type="Proteomes" id="UP001529510">
    <property type="component" value="Unassembled WGS sequence"/>
</dbReference>